<evidence type="ECO:0000313" key="3">
    <source>
        <dbReference type="Proteomes" id="UP000000442"/>
    </source>
</evidence>
<feature type="zinc finger region" description="dksA C4-type" evidence="1">
    <location>
        <begin position="98"/>
        <end position="122"/>
    </location>
</feature>
<reference evidence="2 3" key="1">
    <citation type="journal article" date="2009" name="Environ. Microbiol.">
        <title>Genome sequence of Desulfobacterium autotrophicum HRM2, a marine sulfate reducer oxidizing organic carbon completely to carbon dioxide.</title>
        <authorList>
            <person name="Strittmatter A.W."/>
            <person name="Liesegang H."/>
            <person name="Rabus R."/>
            <person name="Decker I."/>
            <person name="Amann J."/>
            <person name="Andres S."/>
            <person name="Henne A."/>
            <person name="Fricke W.F."/>
            <person name="Martinez-Arias R."/>
            <person name="Bartels D."/>
            <person name="Goesmann A."/>
            <person name="Krause L."/>
            <person name="Puehler A."/>
            <person name="Klenk H.P."/>
            <person name="Richter M."/>
            <person name="Schuler M."/>
            <person name="Gloeckner F.O."/>
            <person name="Meyerdierks A."/>
            <person name="Gottschalk G."/>
            <person name="Amann R."/>
        </authorList>
    </citation>
    <scope>NUCLEOTIDE SEQUENCE [LARGE SCALE GENOMIC DNA]</scope>
    <source>
        <strain evidence="3">ATCC 43914 / DSM 3382 / HRM2</strain>
    </source>
</reference>
<name>C0QFB9_DESAH</name>
<dbReference type="InterPro" id="IPR037187">
    <property type="entry name" value="DnaK_N"/>
</dbReference>
<dbReference type="Gene3D" id="1.20.120.910">
    <property type="entry name" value="DksA, coiled-coil domain"/>
    <property type="match status" value="1"/>
</dbReference>
<dbReference type="AlphaFoldDB" id="C0QFB9"/>
<protein>
    <submittedName>
        <fullName evidence="2">DksA1</fullName>
    </submittedName>
</protein>
<dbReference type="HOGENOM" id="CLU_1515515_0_0_7"/>
<dbReference type="PANTHER" id="PTHR33823">
    <property type="entry name" value="RNA POLYMERASE-BINDING TRANSCRIPTION FACTOR DKSA-RELATED"/>
    <property type="match status" value="1"/>
</dbReference>
<dbReference type="KEGG" id="dat:HRM2_01930"/>
<dbReference type="PANTHER" id="PTHR33823:SF2">
    <property type="entry name" value="RNA POLYMERASE-BINDING TRANSCRIPTION FACTOR DKSA"/>
    <property type="match status" value="1"/>
</dbReference>
<dbReference type="STRING" id="177437.HRM2_01930"/>
<dbReference type="Proteomes" id="UP000000442">
    <property type="component" value="Chromosome"/>
</dbReference>
<proteinExistence type="predicted"/>
<dbReference type="RefSeq" id="WP_012662564.1">
    <property type="nucleotide sequence ID" value="NC_012108.1"/>
</dbReference>
<organism evidence="2 3">
    <name type="scientific">Desulforapulum autotrophicum (strain ATCC 43914 / DSM 3382 / VKM B-1955 / HRM2)</name>
    <name type="common">Desulfobacterium autotrophicum</name>
    <dbReference type="NCBI Taxonomy" id="177437"/>
    <lineage>
        <taxon>Bacteria</taxon>
        <taxon>Pseudomonadati</taxon>
        <taxon>Thermodesulfobacteriota</taxon>
        <taxon>Desulfobacteria</taxon>
        <taxon>Desulfobacterales</taxon>
        <taxon>Desulfobacteraceae</taxon>
        <taxon>Desulforapulum</taxon>
    </lineage>
</organism>
<dbReference type="SUPFAM" id="SSF109635">
    <property type="entry name" value="DnaK suppressor protein DksA, alpha-hairpin domain"/>
    <property type="match status" value="1"/>
</dbReference>
<dbReference type="PROSITE" id="PS51128">
    <property type="entry name" value="ZF_DKSA_2"/>
    <property type="match status" value="1"/>
</dbReference>
<evidence type="ECO:0000256" key="1">
    <source>
        <dbReference type="PROSITE-ProRule" id="PRU00510"/>
    </source>
</evidence>
<dbReference type="EMBL" id="CP001087">
    <property type="protein sequence ID" value="ACN13315.1"/>
    <property type="molecule type" value="Genomic_DNA"/>
</dbReference>
<sequence length="177" mass="20401">MLCEKVEHYTPSDKEVYMNQRQLQYFRERLLMELEDLNMVTAHHRAGVQSIGTSDPGDLSFFETKMAMQLTKLNHYHKKLKQVMLALERIDEGNFGYCLLSGNRIGLNRLEVLPWATLAVETQEMLERSPHPTPCPDYRFNFSNQYNGLSAAEICIKNFSYEKNKTILSGDIGTTCV</sequence>
<dbReference type="OrthoDB" id="9803742at2"/>
<accession>C0QFB9</accession>
<gene>
    <name evidence="2" type="primary">dksA1</name>
    <name evidence="2" type="ordered locus">HRM2_01930</name>
</gene>
<dbReference type="SUPFAM" id="SSF57716">
    <property type="entry name" value="Glucocorticoid receptor-like (DNA-binding domain)"/>
    <property type="match status" value="1"/>
</dbReference>
<evidence type="ECO:0000313" key="2">
    <source>
        <dbReference type="EMBL" id="ACN13315.1"/>
    </source>
</evidence>
<dbReference type="eggNOG" id="COG1734">
    <property type="taxonomic scope" value="Bacteria"/>
</dbReference>
<keyword evidence="3" id="KW-1185">Reference proteome</keyword>